<dbReference type="InterPro" id="IPR019923">
    <property type="entry name" value="Lucif-like_OxRdtase_MSMEG_2516"/>
</dbReference>
<feature type="domain" description="Luciferase-like" evidence="5">
    <location>
        <begin position="23"/>
        <end position="250"/>
    </location>
</feature>
<dbReference type="Proteomes" id="UP000482960">
    <property type="component" value="Unassembled WGS sequence"/>
</dbReference>
<keyword evidence="2" id="KW-0288">FMN</keyword>
<evidence type="ECO:0000256" key="4">
    <source>
        <dbReference type="ARBA" id="ARBA00023033"/>
    </source>
</evidence>
<dbReference type="NCBIfam" id="TIGR03621">
    <property type="entry name" value="F420_MSMEG_2516"/>
    <property type="match status" value="1"/>
</dbReference>
<gene>
    <name evidence="6" type="ORF">Prum_091990</name>
</gene>
<evidence type="ECO:0000313" key="7">
    <source>
        <dbReference type="Proteomes" id="UP000482960"/>
    </source>
</evidence>
<dbReference type="PANTHER" id="PTHR42847">
    <property type="entry name" value="ALKANESULFONATE MONOOXYGENASE"/>
    <property type="match status" value="1"/>
</dbReference>
<dbReference type="Gene3D" id="3.20.20.30">
    <property type="entry name" value="Luciferase-like domain"/>
    <property type="match status" value="1"/>
</dbReference>
<accession>A0A6V8LNA5</accession>
<sequence length="306" mass="32889">MRPFRFGVEASDSYDRLAWRSLSRDVADLGYASLLVIDHAGDQLAPLPAMMAAADAAPGLRVGSFVLAEGLRHPAVLAREAATVDRLTDGRVELGLGAGWRRTDYDRLGLLFPSGAERVERLAEALAIVKALLSGGRVSITGRHYTVHDLDGLPAPAQRPHPPILVGGGGRQVLTLAAREADIVGLNPVHTATEGVPTDLTAAATRRKVGWIRAAAGERLDRVELNIRAYRTVVARDWRAAADGVAAEMRLPVEEVLASPHLLVGDIERLVDALERHRAEFGVSYVVVTADAYRVFAPVVARMSGR</sequence>
<evidence type="ECO:0000259" key="5">
    <source>
        <dbReference type="Pfam" id="PF00296"/>
    </source>
</evidence>
<reference evidence="6 7" key="2">
    <citation type="submission" date="2020-03" db="EMBL/GenBank/DDBJ databases">
        <authorList>
            <person name="Ichikawa N."/>
            <person name="Kimura A."/>
            <person name="Kitahashi Y."/>
            <person name="Uohara A."/>
        </authorList>
    </citation>
    <scope>NUCLEOTIDE SEQUENCE [LARGE SCALE GENOMIC DNA]</scope>
    <source>
        <strain evidence="6 7">NBRC 108638</strain>
    </source>
</reference>
<dbReference type="SUPFAM" id="SSF51679">
    <property type="entry name" value="Bacterial luciferase-like"/>
    <property type="match status" value="1"/>
</dbReference>
<evidence type="ECO:0000256" key="1">
    <source>
        <dbReference type="ARBA" id="ARBA00022630"/>
    </source>
</evidence>
<dbReference type="InterPro" id="IPR050172">
    <property type="entry name" value="SsuD_RutA_monooxygenase"/>
</dbReference>
<keyword evidence="1" id="KW-0285">Flavoprotein</keyword>
<dbReference type="GO" id="GO:0008726">
    <property type="term" value="F:alkanesulfonate monooxygenase activity"/>
    <property type="evidence" value="ECO:0007669"/>
    <property type="project" value="TreeGrafter"/>
</dbReference>
<organism evidence="6 7">
    <name type="scientific">Phytohabitans rumicis</name>
    <dbReference type="NCBI Taxonomy" id="1076125"/>
    <lineage>
        <taxon>Bacteria</taxon>
        <taxon>Bacillati</taxon>
        <taxon>Actinomycetota</taxon>
        <taxon>Actinomycetes</taxon>
        <taxon>Micromonosporales</taxon>
        <taxon>Micromonosporaceae</taxon>
    </lineage>
</organism>
<keyword evidence="4" id="KW-0503">Monooxygenase</keyword>
<dbReference type="AlphaFoldDB" id="A0A6V8LNA5"/>
<protein>
    <submittedName>
        <fullName evidence="6">LLM class F420-dependent oxidoreductase</fullName>
    </submittedName>
</protein>
<name>A0A6V8LNA5_9ACTN</name>
<dbReference type="GO" id="GO:0046306">
    <property type="term" value="P:alkanesulfonate catabolic process"/>
    <property type="evidence" value="ECO:0007669"/>
    <property type="project" value="TreeGrafter"/>
</dbReference>
<dbReference type="RefSeq" id="WP_173083181.1">
    <property type="nucleotide sequence ID" value="NZ_BAABJB010000021.1"/>
</dbReference>
<evidence type="ECO:0000313" key="6">
    <source>
        <dbReference type="EMBL" id="GFJ95557.1"/>
    </source>
</evidence>
<keyword evidence="7" id="KW-1185">Reference proteome</keyword>
<dbReference type="Pfam" id="PF00296">
    <property type="entry name" value="Bac_luciferase"/>
    <property type="match status" value="1"/>
</dbReference>
<dbReference type="EMBL" id="BLPG01000001">
    <property type="protein sequence ID" value="GFJ95557.1"/>
    <property type="molecule type" value="Genomic_DNA"/>
</dbReference>
<dbReference type="PANTHER" id="PTHR42847:SF4">
    <property type="entry name" value="ALKANESULFONATE MONOOXYGENASE-RELATED"/>
    <property type="match status" value="1"/>
</dbReference>
<evidence type="ECO:0000256" key="3">
    <source>
        <dbReference type="ARBA" id="ARBA00023002"/>
    </source>
</evidence>
<comment type="caution">
    <text evidence="6">The sequence shown here is derived from an EMBL/GenBank/DDBJ whole genome shotgun (WGS) entry which is preliminary data.</text>
</comment>
<dbReference type="InterPro" id="IPR011251">
    <property type="entry name" value="Luciferase-like_dom"/>
</dbReference>
<proteinExistence type="predicted"/>
<reference evidence="6 7" key="1">
    <citation type="submission" date="2020-03" db="EMBL/GenBank/DDBJ databases">
        <title>Whole genome shotgun sequence of Phytohabitans rumicis NBRC 108638.</title>
        <authorList>
            <person name="Komaki H."/>
            <person name="Tamura T."/>
        </authorList>
    </citation>
    <scope>NUCLEOTIDE SEQUENCE [LARGE SCALE GENOMIC DNA]</scope>
    <source>
        <strain evidence="6 7">NBRC 108638</strain>
    </source>
</reference>
<keyword evidence="3" id="KW-0560">Oxidoreductase</keyword>
<evidence type="ECO:0000256" key="2">
    <source>
        <dbReference type="ARBA" id="ARBA00022643"/>
    </source>
</evidence>
<dbReference type="InterPro" id="IPR036661">
    <property type="entry name" value="Luciferase-like_sf"/>
</dbReference>